<gene>
    <name evidence="1" type="ORF">P5673_033739</name>
</gene>
<accession>A0AAD9PPS8</accession>
<sequence>MQAELTDLTLYILLSFAHGAIDLLERLTIVIRVYLWYFIYKKLKQCGVETTLNAARFRTPRSMRLVADVSIQMILGESTSLIAAVGFIQLYKFMYPD</sequence>
<proteinExistence type="predicted"/>
<dbReference type="Proteomes" id="UP001249851">
    <property type="component" value="Unassembled WGS sequence"/>
</dbReference>
<organism evidence="1 2">
    <name type="scientific">Acropora cervicornis</name>
    <name type="common">Staghorn coral</name>
    <dbReference type="NCBI Taxonomy" id="6130"/>
    <lineage>
        <taxon>Eukaryota</taxon>
        <taxon>Metazoa</taxon>
        <taxon>Cnidaria</taxon>
        <taxon>Anthozoa</taxon>
        <taxon>Hexacorallia</taxon>
        <taxon>Scleractinia</taxon>
        <taxon>Astrocoeniina</taxon>
        <taxon>Acroporidae</taxon>
        <taxon>Acropora</taxon>
    </lineage>
</organism>
<keyword evidence="2" id="KW-1185">Reference proteome</keyword>
<evidence type="ECO:0000313" key="2">
    <source>
        <dbReference type="Proteomes" id="UP001249851"/>
    </source>
</evidence>
<evidence type="ECO:0000313" key="1">
    <source>
        <dbReference type="EMBL" id="KAK2546651.1"/>
    </source>
</evidence>
<feature type="non-terminal residue" evidence="1">
    <location>
        <position position="97"/>
    </location>
</feature>
<comment type="caution">
    <text evidence="1">The sequence shown here is derived from an EMBL/GenBank/DDBJ whole genome shotgun (WGS) entry which is preliminary data.</text>
</comment>
<dbReference type="EMBL" id="JARQWQ010000359">
    <property type="protein sequence ID" value="KAK2546651.1"/>
    <property type="molecule type" value="Genomic_DNA"/>
</dbReference>
<reference evidence="1" key="1">
    <citation type="journal article" date="2023" name="G3 (Bethesda)">
        <title>Whole genome assembly and annotation of the endangered Caribbean coral Acropora cervicornis.</title>
        <authorList>
            <person name="Selwyn J.D."/>
            <person name="Vollmer S.V."/>
        </authorList>
    </citation>
    <scope>NUCLEOTIDE SEQUENCE</scope>
    <source>
        <strain evidence="1">K2</strain>
    </source>
</reference>
<reference evidence="1" key="2">
    <citation type="journal article" date="2023" name="Science">
        <title>Genomic signatures of disease resistance in endangered staghorn corals.</title>
        <authorList>
            <person name="Vollmer S.V."/>
            <person name="Selwyn J.D."/>
            <person name="Despard B.A."/>
            <person name="Roesel C.L."/>
        </authorList>
    </citation>
    <scope>NUCLEOTIDE SEQUENCE</scope>
    <source>
        <strain evidence="1">K2</strain>
    </source>
</reference>
<protein>
    <submittedName>
        <fullName evidence="1">Uncharacterized protein</fullName>
    </submittedName>
</protein>
<name>A0AAD9PPS8_ACRCE</name>
<dbReference type="AlphaFoldDB" id="A0AAD9PPS8"/>